<keyword evidence="4" id="KW-0732">Signal</keyword>
<dbReference type="InterPro" id="IPR017996">
    <property type="entry name" value="MRJP/yellow-related"/>
</dbReference>
<name>A0A6A6GJ34_9PEZI</name>
<evidence type="ECO:0000313" key="6">
    <source>
        <dbReference type="Proteomes" id="UP000799538"/>
    </source>
</evidence>
<reference evidence="6" key="1">
    <citation type="journal article" date="2020" name="Stud. Mycol.">
        <title>101 Dothideomycetes genomes: A test case for predicting lifestyles and emergence of pathogens.</title>
        <authorList>
            <person name="Haridas S."/>
            <person name="Albert R."/>
            <person name="Binder M."/>
            <person name="Bloem J."/>
            <person name="LaButti K."/>
            <person name="Salamov A."/>
            <person name="Andreopoulos B."/>
            <person name="Baker S."/>
            <person name="Barry K."/>
            <person name="Bills G."/>
            <person name="Bluhm B."/>
            <person name="Cannon C."/>
            <person name="Castanera R."/>
            <person name="Culley D."/>
            <person name="Daum C."/>
            <person name="Ezra D."/>
            <person name="Gonzalez J."/>
            <person name="Henrissat B."/>
            <person name="Kuo A."/>
            <person name="Liang C."/>
            <person name="Lipzen A."/>
            <person name="Lutzoni F."/>
            <person name="Magnuson J."/>
            <person name="Mondo S."/>
            <person name="Nolan M."/>
            <person name="Ohm R."/>
            <person name="Pangilinan J."/>
            <person name="Park H.-J."/>
            <person name="Ramirez L."/>
            <person name="Alfaro M."/>
            <person name="Sun H."/>
            <person name="Tritt A."/>
            <person name="Yoshinaga Y."/>
            <person name="Zwiers L.-H."/>
            <person name="Turgeon B."/>
            <person name="Goodwin S."/>
            <person name="Spatafora J."/>
            <person name="Crous P."/>
            <person name="Grigoriev I."/>
        </authorList>
    </citation>
    <scope>NUCLEOTIDE SEQUENCE [LARGE SCALE GENOMIC DNA]</scope>
    <source>
        <strain evidence="6">CECT 20119</strain>
    </source>
</reference>
<dbReference type="Proteomes" id="UP000799538">
    <property type="component" value="Unassembled WGS sequence"/>
</dbReference>
<evidence type="ECO:0000256" key="2">
    <source>
        <dbReference type="ARBA" id="ARBA00009127"/>
    </source>
</evidence>
<dbReference type="SUPFAM" id="SSF63829">
    <property type="entry name" value="Calcium-dependent phosphotriesterase"/>
    <property type="match status" value="1"/>
</dbReference>
<evidence type="ECO:0008006" key="7">
    <source>
        <dbReference type="Google" id="ProtNLM"/>
    </source>
</evidence>
<feature type="chain" id="PRO_5025507822" description="Major royal jelly protein-domain-containing protein" evidence="4">
    <location>
        <begin position="19"/>
        <end position="420"/>
    </location>
</feature>
<protein>
    <recommendedName>
        <fullName evidence="7">Major royal jelly protein-domain-containing protein</fullName>
    </recommendedName>
</protein>
<proteinExistence type="inferred from homology"/>
<organism evidence="5 6">
    <name type="scientific">Elsinoe ampelina</name>
    <dbReference type="NCBI Taxonomy" id="302913"/>
    <lineage>
        <taxon>Eukaryota</taxon>
        <taxon>Fungi</taxon>
        <taxon>Dikarya</taxon>
        <taxon>Ascomycota</taxon>
        <taxon>Pezizomycotina</taxon>
        <taxon>Dothideomycetes</taxon>
        <taxon>Dothideomycetidae</taxon>
        <taxon>Myriangiales</taxon>
        <taxon>Elsinoaceae</taxon>
        <taxon>Elsinoe</taxon>
    </lineage>
</organism>
<gene>
    <name evidence="5" type="ORF">BDZ85DRAFT_212758</name>
</gene>
<dbReference type="Pfam" id="PF03022">
    <property type="entry name" value="MRJP"/>
    <property type="match status" value="1"/>
</dbReference>
<evidence type="ECO:0000256" key="4">
    <source>
        <dbReference type="SAM" id="SignalP"/>
    </source>
</evidence>
<accession>A0A6A6GJ34</accession>
<comment type="subcellular location">
    <subcellularLocation>
        <location evidence="1">Secreted</location>
    </subcellularLocation>
</comment>
<dbReference type="EMBL" id="ML992503">
    <property type="protein sequence ID" value="KAF2225463.1"/>
    <property type="molecule type" value="Genomic_DNA"/>
</dbReference>
<dbReference type="PANTHER" id="PTHR10009">
    <property type="entry name" value="PROTEIN YELLOW-RELATED"/>
    <property type="match status" value="1"/>
</dbReference>
<evidence type="ECO:0000313" key="5">
    <source>
        <dbReference type="EMBL" id="KAF2225463.1"/>
    </source>
</evidence>
<dbReference type="Gene3D" id="2.120.10.30">
    <property type="entry name" value="TolB, C-terminal domain"/>
    <property type="match status" value="1"/>
</dbReference>
<dbReference type="PANTHER" id="PTHR10009:SF17">
    <property type="entry name" value="MAJOR ROYAL JELLY PROTEIN"/>
    <property type="match status" value="1"/>
</dbReference>
<keyword evidence="6" id="KW-1185">Reference proteome</keyword>
<sequence length="420" mass="45292">MLRSLVCVLAVVTYLADAHGFFSYCPRTPARSPNATLGVCPNDFTIIGPPLEPVHQSVQAPTGLALDNDLNIYIAYPRNSGPTPNNVVIATSFASEEPWPSAEFQNCTTGQNVSTCFINVQNPVLGSDGNLYLVDSGIAPGATSPTPGGAKVLAISPTTRQLLRVWPIPSPLFYDGLNLNDLRVNLTLGSAGFAFLTDASKGGSILSVDLATGQALRRLHNTTVVMPDPTFVGSYNGQAIYSWNGTRRSFTSLGSDGIALASGNVYWGNLASRRFYYAPQTAFTDPALSEAEVLSQVQDPGECTTEQAGFTADDKGRVYILASEQNAIYYVDTQQSEVTDEINGTPPGGEGLVKAENYVVRTLVRSGLVQHADSAAIVDGWLYFCTNQLELSPRFQYKNVDRRRGPFRTYRVWIGRGPAV</sequence>
<evidence type="ECO:0000256" key="3">
    <source>
        <dbReference type="ARBA" id="ARBA00022525"/>
    </source>
</evidence>
<dbReference type="InterPro" id="IPR011042">
    <property type="entry name" value="6-blade_b-propeller_TolB-like"/>
</dbReference>
<dbReference type="AlphaFoldDB" id="A0A6A6GJ34"/>
<evidence type="ECO:0000256" key="1">
    <source>
        <dbReference type="ARBA" id="ARBA00004613"/>
    </source>
</evidence>
<dbReference type="GO" id="GO:0005576">
    <property type="term" value="C:extracellular region"/>
    <property type="evidence" value="ECO:0007669"/>
    <property type="project" value="UniProtKB-SubCell"/>
</dbReference>
<keyword evidence="3" id="KW-0964">Secreted</keyword>
<comment type="similarity">
    <text evidence="2">Belongs to the major royal jelly protein family.</text>
</comment>
<dbReference type="OrthoDB" id="7776143at2759"/>
<feature type="signal peptide" evidence="4">
    <location>
        <begin position="1"/>
        <end position="18"/>
    </location>
</feature>